<evidence type="ECO:0000256" key="7">
    <source>
        <dbReference type="ARBA" id="ARBA00047899"/>
    </source>
</evidence>
<proteinExistence type="predicted"/>
<dbReference type="EC" id="2.7.11.1" evidence="1"/>
<dbReference type="GO" id="GO:0005524">
    <property type="term" value="F:ATP binding"/>
    <property type="evidence" value="ECO:0007669"/>
    <property type="project" value="UniProtKB-KW"/>
</dbReference>
<comment type="caution">
    <text evidence="10">The sequence shown here is derived from an EMBL/GenBank/DDBJ whole genome shotgun (WGS) entry which is preliminary data.</text>
</comment>
<evidence type="ECO:0000313" key="10">
    <source>
        <dbReference type="EMBL" id="KAK2867699.1"/>
    </source>
</evidence>
<accession>A0AA88P116</accession>
<dbReference type="GO" id="GO:0043066">
    <property type="term" value="P:negative regulation of apoptotic process"/>
    <property type="evidence" value="ECO:0007669"/>
    <property type="project" value="TreeGrafter"/>
</dbReference>
<evidence type="ECO:0000256" key="9">
    <source>
        <dbReference type="SAM" id="MobiDB-lite"/>
    </source>
</evidence>
<dbReference type="PANTHER" id="PTHR22984">
    <property type="entry name" value="SERINE/THREONINE-PROTEIN KINASE PIM"/>
    <property type="match status" value="1"/>
</dbReference>
<keyword evidence="3" id="KW-0808">Transferase</keyword>
<dbReference type="InterPro" id="IPR011009">
    <property type="entry name" value="Kinase-like_dom_sf"/>
</dbReference>
<protein>
    <recommendedName>
        <fullName evidence="1">non-specific serine/threonine protein kinase</fullName>
        <ecNumber evidence="1">2.7.11.1</ecNumber>
    </recommendedName>
</protein>
<keyword evidence="5" id="KW-0418">Kinase</keyword>
<keyword evidence="4" id="KW-0547">Nucleotide-binding</keyword>
<evidence type="ECO:0000256" key="1">
    <source>
        <dbReference type="ARBA" id="ARBA00012513"/>
    </source>
</evidence>
<feature type="compositionally biased region" description="Polar residues" evidence="9">
    <location>
        <begin position="145"/>
        <end position="154"/>
    </location>
</feature>
<gene>
    <name evidence="10" type="ORF">Q8A67_025816</name>
</gene>
<dbReference type="Gene3D" id="3.30.200.20">
    <property type="entry name" value="Phosphorylase Kinase, domain 1"/>
    <property type="match status" value="1"/>
</dbReference>
<dbReference type="GO" id="GO:0007346">
    <property type="term" value="P:regulation of mitotic cell cycle"/>
    <property type="evidence" value="ECO:0007669"/>
    <property type="project" value="TreeGrafter"/>
</dbReference>
<reference evidence="10" key="1">
    <citation type="submission" date="2023-08" db="EMBL/GenBank/DDBJ databases">
        <title>Chromosome-level Genome Assembly of mud carp (Cirrhinus molitorella).</title>
        <authorList>
            <person name="Liu H."/>
        </authorList>
    </citation>
    <scope>NUCLEOTIDE SEQUENCE</scope>
    <source>
        <strain evidence="10">Prfri</strain>
        <tissue evidence="10">Muscle</tissue>
    </source>
</reference>
<dbReference type="Proteomes" id="UP001187343">
    <property type="component" value="Unassembled WGS sequence"/>
</dbReference>
<name>A0AA88P116_9TELE</name>
<dbReference type="PANTHER" id="PTHR22984:SF11">
    <property type="entry name" value="AURORA KINASE-RELATED"/>
    <property type="match status" value="1"/>
</dbReference>
<dbReference type="EMBL" id="JAUYZG010000025">
    <property type="protein sequence ID" value="KAK2867699.1"/>
    <property type="molecule type" value="Genomic_DNA"/>
</dbReference>
<evidence type="ECO:0000256" key="5">
    <source>
        <dbReference type="ARBA" id="ARBA00022777"/>
    </source>
</evidence>
<feature type="compositionally biased region" description="Basic and acidic residues" evidence="9">
    <location>
        <begin position="103"/>
        <end position="112"/>
    </location>
</feature>
<feature type="region of interest" description="Disordered" evidence="9">
    <location>
        <begin position="135"/>
        <end position="162"/>
    </location>
</feature>
<evidence type="ECO:0000256" key="3">
    <source>
        <dbReference type="ARBA" id="ARBA00022679"/>
    </source>
</evidence>
<feature type="region of interest" description="Disordered" evidence="9">
    <location>
        <begin position="89"/>
        <end position="114"/>
    </location>
</feature>
<dbReference type="AlphaFoldDB" id="A0AA88P116"/>
<comment type="catalytic activity">
    <reaction evidence="8">
        <text>L-seryl-[protein] + ATP = O-phospho-L-seryl-[protein] + ADP + H(+)</text>
        <dbReference type="Rhea" id="RHEA:17989"/>
        <dbReference type="Rhea" id="RHEA-COMP:9863"/>
        <dbReference type="Rhea" id="RHEA-COMP:11604"/>
        <dbReference type="ChEBI" id="CHEBI:15378"/>
        <dbReference type="ChEBI" id="CHEBI:29999"/>
        <dbReference type="ChEBI" id="CHEBI:30616"/>
        <dbReference type="ChEBI" id="CHEBI:83421"/>
        <dbReference type="ChEBI" id="CHEBI:456216"/>
        <dbReference type="EC" id="2.7.11.1"/>
    </reaction>
</comment>
<keyword evidence="11" id="KW-1185">Reference proteome</keyword>
<keyword evidence="6" id="KW-0067">ATP-binding</keyword>
<dbReference type="SUPFAM" id="SSF56112">
    <property type="entry name" value="Protein kinase-like (PK-like)"/>
    <property type="match status" value="1"/>
</dbReference>
<dbReference type="InterPro" id="IPR051138">
    <property type="entry name" value="PIM_Ser/Thr_kinase"/>
</dbReference>
<dbReference type="GO" id="GO:0005737">
    <property type="term" value="C:cytoplasm"/>
    <property type="evidence" value="ECO:0007669"/>
    <property type="project" value="TreeGrafter"/>
</dbReference>
<comment type="catalytic activity">
    <reaction evidence="7">
        <text>L-threonyl-[protein] + ATP = O-phospho-L-threonyl-[protein] + ADP + H(+)</text>
        <dbReference type="Rhea" id="RHEA:46608"/>
        <dbReference type="Rhea" id="RHEA-COMP:11060"/>
        <dbReference type="Rhea" id="RHEA-COMP:11605"/>
        <dbReference type="ChEBI" id="CHEBI:15378"/>
        <dbReference type="ChEBI" id="CHEBI:30013"/>
        <dbReference type="ChEBI" id="CHEBI:30616"/>
        <dbReference type="ChEBI" id="CHEBI:61977"/>
        <dbReference type="ChEBI" id="CHEBI:456216"/>
        <dbReference type="EC" id="2.7.11.1"/>
    </reaction>
</comment>
<evidence type="ECO:0000313" key="11">
    <source>
        <dbReference type="Proteomes" id="UP001187343"/>
    </source>
</evidence>
<evidence type="ECO:0000256" key="8">
    <source>
        <dbReference type="ARBA" id="ARBA00048679"/>
    </source>
</evidence>
<dbReference type="GO" id="GO:0004674">
    <property type="term" value="F:protein serine/threonine kinase activity"/>
    <property type="evidence" value="ECO:0007669"/>
    <property type="project" value="UniProtKB-KW"/>
</dbReference>
<evidence type="ECO:0000256" key="2">
    <source>
        <dbReference type="ARBA" id="ARBA00022527"/>
    </source>
</evidence>
<evidence type="ECO:0000256" key="6">
    <source>
        <dbReference type="ARBA" id="ARBA00022840"/>
    </source>
</evidence>
<evidence type="ECO:0000256" key="4">
    <source>
        <dbReference type="ARBA" id="ARBA00022741"/>
    </source>
</evidence>
<sequence>MFLIAEKHTEGSKGRACFWTVRKAVKRHFKTKVCPLVPDRESSQENPQTFRPEPTAVTDALESQPVLGYVQATQSSAVVSAESSSNAFEDLPVDVPEQQNKPTAEKHTEGRKGRACFRTVRKAVKRHFKTLKSKVCPRVHDQEPSQENPQTSRPEPTAVTDPLESQPVLDYVQATQIYFCSLYKVGVELLVEYFSCLHEGIRRSDGHKVLVKFAGRRWLENRYRCRGDIPPCYEAEIMFALQRPPSCDHIIRLYDWFPLQDHDILVMEHPYPCVTLADFILQNTGRLDEEITRRIMFQLIVAERHCLDRGVLHDTCLREILINTDTLQIKLMQFARAKFTAPADDITFLDPMIRVATILETARNLRAVLGALIEEFSPWDLQNLSIETSPQQMKEKETETTAAHPRFTPLTWDASL</sequence>
<keyword evidence="2" id="KW-0723">Serine/threonine-protein kinase</keyword>
<organism evidence="10 11">
    <name type="scientific">Cirrhinus molitorella</name>
    <name type="common">mud carp</name>
    <dbReference type="NCBI Taxonomy" id="172907"/>
    <lineage>
        <taxon>Eukaryota</taxon>
        <taxon>Metazoa</taxon>
        <taxon>Chordata</taxon>
        <taxon>Craniata</taxon>
        <taxon>Vertebrata</taxon>
        <taxon>Euteleostomi</taxon>
        <taxon>Actinopterygii</taxon>
        <taxon>Neopterygii</taxon>
        <taxon>Teleostei</taxon>
        <taxon>Ostariophysi</taxon>
        <taxon>Cypriniformes</taxon>
        <taxon>Cyprinidae</taxon>
        <taxon>Labeoninae</taxon>
        <taxon>Labeonini</taxon>
        <taxon>Cirrhinus</taxon>
    </lineage>
</organism>